<evidence type="ECO:0000256" key="5">
    <source>
        <dbReference type="ARBA" id="ARBA00022679"/>
    </source>
</evidence>
<dbReference type="Gene3D" id="3.90.550.10">
    <property type="entry name" value="Spore Coat Polysaccharide Biosynthesis Protein SpsA, Chain A"/>
    <property type="match status" value="1"/>
</dbReference>
<keyword evidence="12" id="KW-1185">Reference proteome</keyword>
<keyword evidence="5 11" id="KW-0808">Transferase</keyword>
<feature type="transmembrane region" description="Helical" evidence="9">
    <location>
        <begin position="353"/>
        <end position="379"/>
    </location>
</feature>
<dbReference type="InterPro" id="IPR001173">
    <property type="entry name" value="Glyco_trans_2-like"/>
</dbReference>
<evidence type="ECO:0000259" key="10">
    <source>
        <dbReference type="Pfam" id="PF00535"/>
    </source>
</evidence>
<evidence type="ECO:0000256" key="1">
    <source>
        <dbReference type="ARBA" id="ARBA00004141"/>
    </source>
</evidence>
<evidence type="ECO:0000256" key="9">
    <source>
        <dbReference type="SAM" id="Phobius"/>
    </source>
</evidence>
<dbReference type="RefSeq" id="WP_062250057.1">
    <property type="nucleotide sequence ID" value="NZ_MRCA01000019.1"/>
</dbReference>
<comment type="subcellular location">
    <subcellularLocation>
        <location evidence="1">Membrane</location>
        <topology evidence="1">Multi-pass membrane protein</topology>
    </subcellularLocation>
</comment>
<accession>A0A1U7GU14</accession>
<dbReference type="GO" id="GO:0016020">
    <property type="term" value="C:membrane"/>
    <property type="evidence" value="ECO:0007669"/>
    <property type="project" value="UniProtKB-SubCell"/>
</dbReference>
<keyword evidence="8 9" id="KW-0472">Membrane</keyword>
<dbReference type="GO" id="GO:0008120">
    <property type="term" value="F:ceramide glucosyltransferase activity"/>
    <property type="evidence" value="ECO:0007669"/>
    <property type="project" value="TreeGrafter"/>
</dbReference>
<dbReference type="Proteomes" id="UP000186391">
    <property type="component" value="Unassembled WGS sequence"/>
</dbReference>
<evidence type="ECO:0000256" key="6">
    <source>
        <dbReference type="ARBA" id="ARBA00022692"/>
    </source>
</evidence>
<protein>
    <submittedName>
        <fullName evidence="11">Glycosyl transferase family 2</fullName>
    </submittedName>
</protein>
<evidence type="ECO:0000256" key="7">
    <source>
        <dbReference type="ARBA" id="ARBA00022989"/>
    </source>
</evidence>
<organism evidence="11 12">
    <name type="scientific">Fischerella major NIES-592</name>
    <dbReference type="NCBI Taxonomy" id="210994"/>
    <lineage>
        <taxon>Bacteria</taxon>
        <taxon>Bacillati</taxon>
        <taxon>Cyanobacteriota</taxon>
        <taxon>Cyanophyceae</taxon>
        <taxon>Nostocales</taxon>
        <taxon>Hapalosiphonaceae</taxon>
        <taxon>Fischerella</taxon>
    </lineage>
</organism>
<keyword evidence="4" id="KW-0328">Glycosyltransferase</keyword>
<dbReference type="InterPro" id="IPR025993">
    <property type="entry name" value="Ceramide_glucosylTrfase"/>
</dbReference>
<dbReference type="AlphaFoldDB" id="A0A1U7GU14"/>
<dbReference type="OrthoDB" id="549798at2"/>
<comment type="pathway">
    <text evidence="2">Lipid metabolism; sphingolipid metabolism.</text>
</comment>
<evidence type="ECO:0000256" key="8">
    <source>
        <dbReference type="ARBA" id="ARBA00023136"/>
    </source>
</evidence>
<feature type="transmembrane region" description="Helical" evidence="9">
    <location>
        <begin position="181"/>
        <end position="199"/>
    </location>
</feature>
<reference evidence="11 12" key="1">
    <citation type="submission" date="2016-11" db="EMBL/GenBank/DDBJ databases">
        <title>Draft Genome Sequences of Nine Cyanobacterial Strains from Diverse Habitats.</title>
        <authorList>
            <person name="Zhu T."/>
            <person name="Hou S."/>
            <person name="Lu X."/>
            <person name="Hess W.R."/>
        </authorList>
    </citation>
    <scope>NUCLEOTIDE SEQUENCE [LARGE SCALE GENOMIC DNA]</scope>
    <source>
        <strain evidence="11 12">NIES-592</strain>
    </source>
</reference>
<feature type="transmembrane region" description="Helical" evidence="9">
    <location>
        <begin position="312"/>
        <end position="333"/>
    </location>
</feature>
<keyword evidence="7 9" id="KW-1133">Transmembrane helix</keyword>
<evidence type="ECO:0000256" key="4">
    <source>
        <dbReference type="ARBA" id="ARBA00022676"/>
    </source>
</evidence>
<evidence type="ECO:0000313" key="11">
    <source>
        <dbReference type="EMBL" id="OKH11376.1"/>
    </source>
</evidence>
<dbReference type="GO" id="GO:0006679">
    <property type="term" value="P:glucosylceramide biosynthetic process"/>
    <property type="evidence" value="ECO:0007669"/>
    <property type="project" value="TreeGrafter"/>
</dbReference>
<comment type="caution">
    <text evidence="11">The sequence shown here is derived from an EMBL/GenBank/DDBJ whole genome shotgun (WGS) entry which is preliminary data.</text>
</comment>
<keyword evidence="6 9" id="KW-0812">Transmembrane</keyword>
<dbReference type="PANTHER" id="PTHR12726">
    <property type="entry name" value="CERAMIDE GLUCOSYLTRANSFERASE"/>
    <property type="match status" value="1"/>
</dbReference>
<evidence type="ECO:0000313" key="12">
    <source>
        <dbReference type="Proteomes" id="UP000186391"/>
    </source>
</evidence>
<dbReference type="Pfam" id="PF00535">
    <property type="entry name" value="Glycos_transf_2"/>
    <property type="match status" value="1"/>
</dbReference>
<proteinExistence type="predicted"/>
<dbReference type="SUPFAM" id="SSF53448">
    <property type="entry name" value="Nucleotide-diphospho-sugar transferases"/>
    <property type="match status" value="1"/>
</dbReference>
<gene>
    <name evidence="11" type="ORF">NIES592_21975</name>
</gene>
<evidence type="ECO:0000256" key="3">
    <source>
        <dbReference type="ARBA" id="ARBA00004991"/>
    </source>
</evidence>
<feature type="transmembrane region" description="Helical" evidence="9">
    <location>
        <begin position="279"/>
        <end position="305"/>
    </location>
</feature>
<dbReference type="PANTHER" id="PTHR12726:SF0">
    <property type="entry name" value="CERAMIDE GLUCOSYLTRANSFERASE"/>
    <property type="match status" value="1"/>
</dbReference>
<feature type="transmembrane region" description="Helical" evidence="9">
    <location>
        <begin position="6"/>
        <end position="32"/>
    </location>
</feature>
<dbReference type="InterPro" id="IPR029044">
    <property type="entry name" value="Nucleotide-diphossugar_trans"/>
</dbReference>
<dbReference type="EMBL" id="MRCA01000019">
    <property type="protein sequence ID" value="OKH11376.1"/>
    <property type="molecule type" value="Genomic_DNA"/>
</dbReference>
<sequence>MNELAIAIFEVLVVFVVLQTFYVLAFVSSFYLPSLKTIKDELLPKAAVILSLRGADPFLSDCVRALLHQNYPQYNLHIIVDSQQDPAWNIVNKTIQQERATHVQVSPLIARHNTCSLKGSALVQAIDVLDDSYEVVAFIDADVIAHPNWLRELVVPLIDERVGATTGNRWYMPQTGQWGSLVRYLWNTVAVVFMCIHQAPWGGSMAMRLSVLQRACLLEIWKQSVSVDVPIHKALQAMNLKVKFVPTVIMPNREECNLARCLCFIRRQLLVARLYNPQWPLIVTQVFTSTLAIVLTIVLLLIALINSNMGTAIGITGGLICYILAMAVQLVLVEHVVRRVVRARGESMTRFSALMMAKTLVAIPLTQLVYAVTVVSAILMRKVEWRGIMYQIKGPWNIRLIEYRPYQLSSQSVSSNVSL</sequence>
<name>A0A1U7GU14_9CYAN</name>
<feature type="domain" description="Glycosyltransferase 2-like" evidence="10">
    <location>
        <begin position="55"/>
        <end position="172"/>
    </location>
</feature>
<dbReference type="CDD" id="cd00761">
    <property type="entry name" value="Glyco_tranf_GTA_type"/>
    <property type="match status" value="1"/>
</dbReference>
<comment type="pathway">
    <text evidence="3">Sphingolipid metabolism.</text>
</comment>
<evidence type="ECO:0000256" key="2">
    <source>
        <dbReference type="ARBA" id="ARBA00004760"/>
    </source>
</evidence>